<keyword evidence="1" id="KW-1133">Transmembrane helix</keyword>
<dbReference type="Proteomes" id="UP001500618">
    <property type="component" value="Unassembled WGS sequence"/>
</dbReference>
<evidence type="ECO:0000313" key="2">
    <source>
        <dbReference type="EMBL" id="GAA1663578.1"/>
    </source>
</evidence>
<sequence length="180" mass="19587">MAYEPVLELRPNRRALRPFLFVGPIVVLLGLVVSVLVSLREPIGTLLQVVGITTAITVSIAAYLMRRLLVRGPVFVADRAGVRAWRLGFAGGEPKSLRWEDIRAVDVAVVEGIVALRVWPASSWATLSPVWTADEDREANDVRVGLLVPGDIGARTPMDIVAILTDLAGERCQVRVTSAR</sequence>
<organism evidence="2 3">
    <name type="scientific">Fodinicola feengrottensis</name>
    <dbReference type="NCBI Taxonomy" id="435914"/>
    <lineage>
        <taxon>Bacteria</taxon>
        <taxon>Bacillati</taxon>
        <taxon>Actinomycetota</taxon>
        <taxon>Actinomycetes</taxon>
        <taxon>Mycobacteriales</taxon>
        <taxon>Fodinicola</taxon>
    </lineage>
</organism>
<protein>
    <recommendedName>
        <fullName evidence="4">PH domain-containing protein</fullName>
    </recommendedName>
</protein>
<feature type="transmembrane region" description="Helical" evidence="1">
    <location>
        <begin position="45"/>
        <end position="65"/>
    </location>
</feature>
<keyword evidence="3" id="KW-1185">Reference proteome</keyword>
<gene>
    <name evidence="2" type="ORF">GCM10009765_11350</name>
</gene>
<reference evidence="3" key="1">
    <citation type="journal article" date="2019" name="Int. J. Syst. Evol. Microbiol.">
        <title>The Global Catalogue of Microorganisms (GCM) 10K type strain sequencing project: providing services to taxonomists for standard genome sequencing and annotation.</title>
        <authorList>
            <consortium name="The Broad Institute Genomics Platform"/>
            <consortium name="The Broad Institute Genome Sequencing Center for Infectious Disease"/>
            <person name="Wu L."/>
            <person name="Ma J."/>
        </authorList>
    </citation>
    <scope>NUCLEOTIDE SEQUENCE [LARGE SCALE GENOMIC DNA]</scope>
    <source>
        <strain evidence="3">JCM 14718</strain>
    </source>
</reference>
<dbReference type="EMBL" id="BAAANY010000003">
    <property type="protein sequence ID" value="GAA1663578.1"/>
    <property type="molecule type" value="Genomic_DNA"/>
</dbReference>
<keyword evidence="1" id="KW-0812">Transmembrane</keyword>
<comment type="caution">
    <text evidence="2">The sequence shown here is derived from an EMBL/GenBank/DDBJ whole genome shotgun (WGS) entry which is preliminary data.</text>
</comment>
<accession>A0ABP4RXW7</accession>
<name>A0ABP4RXW7_9ACTN</name>
<evidence type="ECO:0000256" key="1">
    <source>
        <dbReference type="SAM" id="Phobius"/>
    </source>
</evidence>
<evidence type="ECO:0000313" key="3">
    <source>
        <dbReference type="Proteomes" id="UP001500618"/>
    </source>
</evidence>
<proteinExistence type="predicted"/>
<evidence type="ECO:0008006" key="4">
    <source>
        <dbReference type="Google" id="ProtNLM"/>
    </source>
</evidence>
<feature type="transmembrane region" description="Helical" evidence="1">
    <location>
        <begin position="19"/>
        <end position="39"/>
    </location>
</feature>
<keyword evidence="1" id="KW-0472">Membrane</keyword>